<reference evidence="5" key="1">
    <citation type="submission" date="2023-03" db="EMBL/GenBank/DDBJ databases">
        <authorList>
            <person name="Steffen K."/>
            <person name="Cardenas P."/>
        </authorList>
    </citation>
    <scope>NUCLEOTIDE SEQUENCE</scope>
</reference>
<dbReference type="Proteomes" id="UP001174909">
    <property type="component" value="Unassembled WGS sequence"/>
</dbReference>
<feature type="compositionally biased region" description="Polar residues" evidence="2">
    <location>
        <begin position="89"/>
        <end position="104"/>
    </location>
</feature>
<dbReference type="InterPro" id="IPR003103">
    <property type="entry name" value="BAG_domain"/>
</dbReference>
<sequence length="243" mass="27330">MKMDPVSGWPFFVNHPNRLTTWHDPRLSSTCRPWALADPEPNFFSPFPVSSTNWNSDFFRPVNRSPKPRHSHQKPRHSSGVTKPADTEQLAQVSNTTSPLSSSGVHVEYPKLEGLSLEPAAPEEPGVHESLKSSEQEKQPAEQEMTAEQEEQCEERPQAEVEAQLMRIRDIAAQVESLEKEVVSFSGEVGSKRYIFLEESLMSQLLALDSTQTFGLQQIRSARKKVTTDIQYLLAQLESLAVS</sequence>
<feature type="region of interest" description="Disordered" evidence="2">
    <location>
        <begin position="60"/>
        <end position="105"/>
    </location>
</feature>
<dbReference type="Pfam" id="PF02179">
    <property type="entry name" value="BAG"/>
    <property type="match status" value="1"/>
</dbReference>
<dbReference type="GO" id="GO:0016020">
    <property type="term" value="C:membrane"/>
    <property type="evidence" value="ECO:0007669"/>
    <property type="project" value="TreeGrafter"/>
</dbReference>
<dbReference type="GO" id="GO:0050821">
    <property type="term" value="P:protein stabilization"/>
    <property type="evidence" value="ECO:0007669"/>
    <property type="project" value="TreeGrafter"/>
</dbReference>
<feature type="region of interest" description="Disordered" evidence="2">
    <location>
        <begin position="118"/>
        <end position="158"/>
    </location>
</feature>
<feature type="compositionally biased region" description="Basic residues" evidence="2">
    <location>
        <begin position="66"/>
        <end position="77"/>
    </location>
</feature>
<evidence type="ECO:0000256" key="1">
    <source>
        <dbReference type="ARBA" id="ARBA00023186"/>
    </source>
</evidence>
<dbReference type="InterPro" id="IPR036533">
    <property type="entry name" value="BAG_dom_sf"/>
</dbReference>
<evidence type="ECO:0000259" key="3">
    <source>
        <dbReference type="PROSITE" id="PS50020"/>
    </source>
</evidence>
<dbReference type="EMBL" id="CASHTH010003728">
    <property type="protein sequence ID" value="CAI8048449.1"/>
    <property type="molecule type" value="Genomic_DNA"/>
</dbReference>
<dbReference type="InterPro" id="IPR001202">
    <property type="entry name" value="WW_dom"/>
</dbReference>
<dbReference type="GO" id="GO:0051087">
    <property type="term" value="F:protein-folding chaperone binding"/>
    <property type="evidence" value="ECO:0007669"/>
    <property type="project" value="InterPro"/>
</dbReference>
<feature type="domain" description="BAG" evidence="4">
    <location>
        <begin position="164"/>
        <end position="241"/>
    </location>
</feature>
<gene>
    <name evidence="5" type="ORF">GBAR_LOCUS26724</name>
</gene>
<dbReference type="SMART" id="SM00264">
    <property type="entry name" value="BAG"/>
    <property type="match status" value="1"/>
</dbReference>
<keyword evidence="1" id="KW-0143">Chaperone</keyword>
<dbReference type="Gene3D" id="2.20.70.10">
    <property type="match status" value="1"/>
</dbReference>
<dbReference type="SUPFAM" id="SSF51045">
    <property type="entry name" value="WW domain"/>
    <property type="match status" value="1"/>
</dbReference>
<evidence type="ECO:0000313" key="6">
    <source>
        <dbReference type="Proteomes" id="UP001174909"/>
    </source>
</evidence>
<dbReference type="PROSITE" id="PS50020">
    <property type="entry name" value="WW_DOMAIN_2"/>
    <property type="match status" value="1"/>
</dbReference>
<dbReference type="PROSITE" id="PS51035">
    <property type="entry name" value="BAG"/>
    <property type="match status" value="1"/>
</dbReference>
<feature type="compositionally biased region" description="Basic and acidic residues" evidence="2">
    <location>
        <begin position="125"/>
        <end position="141"/>
    </location>
</feature>
<evidence type="ECO:0000259" key="4">
    <source>
        <dbReference type="PROSITE" id="PS51035"/>
    </source>
</evidence>
<evidence type="ECO:0000313" key="5">
    <source>
        <dbReference type="EMBL" id="CAI8048449.1"/>
    </source>
</evidence>
<dbReference type="AlphaFoldDB" id="A0AA35TI63"/>
<accession>A0AA35TI63</accession>
<keyword evidence="6" id="KW-1185">Reference proteome</keyword>
<proteinExistence type="predicted"/>
<dbReference type="GO" id="GO:0005634">
    <property type="term" value="C:nucleus"/>
    <property type="evidence" value="ECO:0007669"/>
    <property type="project" value="TreeGrafter"/>
</dbReference>
<protein>
    <submittedName>
        <fullName evidence="5">BAG family molecular chaperone regulator 3</fullName>
    </submittedName>
</protein>
<dbReference type="GO" id="GO:0005829">
    <property type="term" value="C:cytosol"/>
    <property type="evidence" value="ECO:0007669"/>
    <property type="project" value="TreeGrafter"/>
</dbReference>
<feature type="domain" description="WW" evidence="3">
    <location>
        <begin position="7"/>
        <end position="27"/>
    </location>
</feature>
<name>A0AA35TI63_GEOBA</name>
<dbReference type="PANTHER" id="PTHR12329:SF16">
    <property type="entry name" value="BAG FAMILY MOLECULAR CHAPERONE REGULATOR 1"/>
    <property type="match status" value="1"/>
</dbReference>
<dbReference type="GO" id="GO:0000774">
    <property type="term" value="F:adenyl-nucleotide exchange factor activity"/>
    <property type="evidence" value="ECO:0007669"/>
    <property type="project" value="TreeGrafter"/>
</dbReference>
<dbReference type="InterPro" id="IPR039773">
    <property type="entry name" value="BAG_chaperone_regulator"/>
</dbReference>
<dbReference type="InterPro" id="IPR036020">
    <property type="entry name" value="WW_dom_sf"/>
</dbReference>
<dbReference type="CDD" id="cd00201">
    <property type="entry name" value="WW"/>
    <property type="match status" value="1"/>
</dbReference>
<organism evidence="5 6">
    <name type="scientific">Geodia barretti</name>
    <name type="common">Barrett's horny sponge</name>
    <dbReference type="NCBI Taxonomy" id="519541"/>
    <lineage>
        <taxon>Eukaryota</taxon>
        <taxon>Metazoa</taxon>
        <taxon>Porifera</taxon>
        <taxon>Demospongiae</taxon>
        <taxon>Heteroscleromorpha</taxon>
        <taxon>Tetractinellida</taxon>
        <taxon>Astrophorina</taxon>
        <taxon>Geodiidae</taxon>
        <taxon>Geodia</taxon>
    </lineage>
</organism>
<dbReference type="Gene3D" id="1.20.58.120">
    <property type="entry name" value="BAG domain"/>
    <property type="match status" value="1"/>
</dbReference>
<comment type="caution">
    <text evidence="5">The sequence shown here is derived from an EMBL/GenBank/DDBJ whole genome shotgun (WGS) entry which is preliminary data.</text>
</comment>
<evidence type="ECO:0000256" key="2">
    <source>
        <dbReference type="SAM" id="MobiDB-lite"/>
    </source>
</evidence>
<dbReference type="PANTHER" id="PTHR12329">
    <property type="entry name" value="BCL2-ASSOCIATED ATHANOGENE"/>
    <property type="match status" value="1"/>
</dbReference>
<dbReference type="SUPFAM" id="SSF63491">
    <property type="entry name" value="BAG domain"/>
    <property type="match status" value="1"/>
</dbReference>